<dbReference type="EMBL" id="BARW01003394">
    <property type="protein sequence ID" value="GAI66553.1"/>
    <property type="molecule type" value="Genomic_DNA"/>
</dbReference>
<accession>X1QED3</accession>
<feature type="non-terminal residue" evidence="1">
    <location>
        <position position="1"/>
    </location>
</feature>
<name>X1QED3_9ZZZZ</name>
<evidence type="ECO:0000313" key="1">
    <source>
        <dbReference type="EMBL" id="GAI66553.1"/>
    </source>
</evidence>
<reference evidence="1" key="1">
    <citation type="journal article" date="2014" name="Front. Microbiol.">
        <title>High frequency of phylogenetically diverse reductive dehalogenase-homologous genes in deep subseafloor sedimentary metagenomes.</title>
        <authorList>
            <person name="Kawai M."/>
            <person name="Futagami T."/>
            <person name="Toyoda A."/>
            <person name="Takaki Y."/>
            <person name="Nishi S."/>
            <person name="Hori S."/>
            <person name="Arai W."/>
            <person name="Tsubouchi T."/>
            <person name="Morono Y."/>
            <person name="Uchiyama I."/>
            <person name="Ito T."/>
            <person name="Fujiyama A."/>
            <person name="Inagaki F."/>
            <person name="Takami H."/>
        </authorList>
    </citation>
    <scope>NUCLEOTIDE SEQUENCE</scope>
    <source>
        <strain evidence="1">Expedition CK06-06</strain>
    </source>
</reference>
<dbReference type="AlphaFoldDB" id="X1QED3"/>
<protein>
    <submittedName>
        <fullName evidence="1">Uncharacterized protein</fullName>
    </submittedName>
</protein>
<comment type="caution">
    <text evidence="1">The sequence shown here is derived from an EMBL/GenBank/DDBJ whole genome shotgun (WGS) entry which is preliminary data.</text>
</comment>
<sequence length="116" mass="12922">ADVLPTAFAPNYTYTQFLKFMQGKVFLFDEDRQGLPYLAVETPGPPGSYSIAEGRSIGGNYSNIDLKYPFMFDPPIIFPQGQELTVYWKCTKEGTGCNISIELQEVGLILKMTPAL</sequence>
<organism evidence="1">
    <name type="scientific">marine sediment metagenome</name>
    <dbReference type="NCBI Taxonomy" id="412755"/>
    <lineage>
        <taxon>unclassified sequences</taxon>
        <taxon>metagenomes</taxon>
        <taxon>ecological metagenomes</taxon>
    </lineage>
</organism>
<gene>
    <name evidence="1" type="ORF">S12H4_08690</name>
</gene>
<proteinExistence type="predicted"/>